<keyword evidence="4" id="KW-1185">Reference proteome</keyword>
<dbReference type="EMBL" id="JAAONZ010000013">
    <property type="protein sequence ID" value="NHO67029.1"/>
    <property type="molecule type" value="Genomic_DNA"/>
</dbReference>
<dbReference type="RefSeq" id="WP_167188947.1">
    <property type="nucleotide sequence ID" value="NZ_JAAONZ010000013.1"/>
</dbReference>
<accession>A0A9E5MML8</accession>
<dbReference type="Proteomes" id="UP000787472">
    <property type="component" value="Unassembled WGS sequence"/>
</dbReference>
<proteinExistence type="predicted"/>
<dbReference type="GO" id="GO:0016787">
    <property type="term" value="F:hydrolase activity"/>
    <property type="evidence" value="ECO:0007669"/>
    <property type="project" value="UniProtKB-KW"/>
</dbReference>
<feature type="compositionally biased region" description="Low complexity" evidence="2">
    <location>
        <begin position="56"/>
        <end position="72"/>
    </location>
</feature>
<evidence type="ECO:0000313" key="4">
    <source>
        <dbReference type="Proteomes" id="UP000787472"/>
    </source>
</evidence>
<dbReference type="Pfam" id="PF04203">
    <property type="entry name" value="Sortase"/>
    <property type="match status" value="1"/>
</dbReference>
<feature type="region of interest" description="Disordered" evidence="2">
    <location>
        <begin position="221"/>
        <end position="240"/>
    </location>
</feature>
<organism evidence="3 4">
    <name type="scientific">Pseudomaricurvus hydrocarbonicus</name>
    <dbReference type="NCBI Taxonomy" id="1470433"/>
    <lineage>
        <taxon>Bacteria</taxon>
        <taxon>Pseudomonadati</taxon>
        <taxon>Pseudomonadota</taxon>
        <taxon>Gammaproteobacteria</taxon>
        <taxon>Cellvibrionales</taxon>
        <taxon>Cellvibrionaceae</taxon>
        <taxon>Pseudomaricurvus</taxon>
    </lineage>
</organism>
<protein>
    <submittedName>
        <fullName evidence="3">Class GN sortase</fullName>
        <ecNumber evidence="3">3.4.22.-</ecNumber>
    </submittedName>
</protein>
<evidence type="ECO:0000256" key="2">
    <source>
        <dbReference type="SAM" id="MobiDB-lite"/>
    </source>
</evidence>
<dbReference type="InterPro" id="IPR022445">
    <property type="entry name" value="Sortase_proteobact_type"/>
</dbReference>
<name>A0A9E5MML8_9GAMM</name>
<gene>
    <name evidence="3" type="ORF">G8770_15870</name>
</gene>
<dbReference type="EC" id="3.4.22.-" evidence="3"/>
<comment type="caution">
    <text evidence="3">The sequence shown here is derived from an EMBL/GenBank/DDBJ whole genome shotgun (WGS) entry which is preliminary data.</text>
</comment>
<reference evidence="3" key="1">
    <citation type="submission" date="2020-03" db="EMBL/GenBank/DDBJ databases">
        <authorList>
            <person name="Guo F."/>
        </authorList>
    </citation>
    <scope>NUCLEOTIDE SEQUENCE</scope>
    <source>
        <strain evidence="3">JCM 30134</strain>
    </source>
</reference>
<dbReference type="InterPro" id="IPR005754">
    <property type="entry name" value="Sortase"/>
</dbReference>
<dbReference type="CDD" id="cd05828">
    <property type="entry name" value="Sortase_D_1"/>
    <property type="match status" value="1"/>
</dbReference>
<dbReference type="NCBIfam" id="TIGR03784">
    <property type="entry name" value="marine_sortase"/>
    <property type="match status" value="1"/>
</dbReference>
<keyword evidence="1 3" id="KW-0378">Hydrolase</keyword>
<dbReference type="SUPFAM" id="SSF63817">
    <property type="entry name" value="Sortase"/>
    <property type="match status" value="1"/>
</dbReference>
<feature type="region of interest" description="Disordered" evidence="2">
    <location>
        <begin position="53"/>
        <end position="79"/>
    </location>
</feature>
<sequence>MTRHTHWRCRGSAAVLLLAALTFYGQAGYLYAKAVLAQWLIADAWQQSVLQHHRLPQSQRQQPRPPSQSTRPGPVRPWPWADTWPIARLRYQGEHGTQDLYILEGATGSSLAFGPGHMAGTAAPGTKGNSVVGGHRDTHFAFLQHLQPGDRVQIQTPKGIWQSFRVDHTQVHNIQDGPLWLDATRHQLQLITCYPFDAITANGPLRYRVLLTPVAPTSPGQLAAKQTAPNQKRPNATLFF</sequence>
<dbReference type="AlphaFoldDB" id="A0A9E5MML8"/>
<dbReference type="Gene3D" id="2.40.260.10">
    <property type="entry name" value="Sortase"/>
    <property type="match status" value="1"/>
</dbReference>
<dbReference type="InterPro" id="IPR041999">
    <property type="entry name" value="Sortase_D_1"/>
</dbReference>
<evidence type="ECO:0000256" key="1">
    <source>
        <dbReference type="ARBA" id="ARBA00022801"/>
    </source>
</evidence>
<dbReference type="InterPro" id="IPR023365">
    <property type="entry name" value="Sortase_dom-sf"/>
</dbReference>
<evidence type="ECO:0000313" key="3">
    <source>
        <dbReference type="EMBL" id="NHO67029.1"/>
    </source>
</evidence>